<dbReference type="InterPro" id="IPR008595">
    <property type="entry name" value="DegS"/>
</dbReference>
<dbReference type="InterPro" id="IPR003594">
    <property type="entry name" value="HATPase_dom"/>
</dbReference>
<comment type="catalytic activity">
    <reaction evidence="1">
        <text>ATP + protein L-histidine = ADP + protein N-phospho-L-histidine.</text>
        <dbReference type="EC" id="2.7.13.3"/>
    </reaction>
</comment>
<sequence length="392" mass="45295">MDFCNQDLNQITDRVVKTIEQGKSDIFEIAEKARGEEAIVVQQLTTIKKEVNEIIDEVDRTEVKEKKARLRLMEVSKRFEQHTQENIQAAYEVAHNLNIKLFSLRQKEQALIEKRNELEQRLSSIKEMVQRAERVAAHVSSAFDYLVNNLYSVRHQLANFQQAKNVGYKIIEAQEIERKRLARDIHDGPAQSLANLTLGAEIWEHEVNRNHTKTKECFDNIKSESRKILTEIRRIIYQLRPMTLDDLGLVPTINRFCEDFNEQNKVQLEFVSFGERKIEKNIEVTLYRIVQEAVQNMLKHSEATRGIIKLDLSNKVTLLIRDNGKGFCPENVLGDLKAEKFGLLGMKERVNLLGGEFEIKSSPGKGTSINVVIDIKNHREEYYEELNKSSSG</sequence>
<keyword evidence="3" id="KW-0808">Transferase</keyword>
<dbReference type="Pfam" id="PF07730">
    <property type="entry name" value="HisKA_3"/>
    <property type="match status" value="1"/>
</dbReference>
<dbReference type="GO" id="GO:0016020">
    <property type="term" value="C:membrane"/>
    <property type="evidence" value="ECO:0007669"/>
    <property type="project" value="InterPro"/>
</dbReference>
<keyword evidence="5" id="KW-0902">Two-component regulatory system</keyword>
<keyword evidence="6" id="KW-0175">Coiled coil</keyword>
<organism evidence="8">
    <name type="scientific">Proteinivorax tanatarense</name>
    <dbReference type="NCBI Taxonomy" id="1260629"/>
    <lineage>
        <taxon>Bacteria</taxon>
        <taxon>Bacillati</taxon>
        <taxon>Bacillota</taxon>
        <taxon>Clostridia</taxon>
        <taxon>Eubacteriales</taxon>
        <taxon>Proteinivoracaceae</taxon>
        <taxon>Proteinivorax</taxon>
    </lineage>
</organism>
<accession>A0AAU7VMS2</accession>
<evidence type="ECO:0000256" key="5">
    <source>
        <dbReference type="ARBA" id="ARBA00023012"/>
    </source>
</evidence>
<dbReference type="CDD" id="cd16917">
    <property type="entry name" value="HATPase_UhpB-NarQ-NarX-like"/>
    <property type="match status" value="1"/>
</dbReference>
<dbReference type="PANTHER" id="PTHR24421">
    <property type="entry name" value="NITRATE/NITRITE SENSOR PROTEIN NARX-RELATED"/>
    <property type="match status" value="1"/>
</dbReference>
<feature type="domain" description="Histidine kinase" evidence="7">
    <location>
        <begin position="286"/>
        <end position="377"/>
    </location>
</feature>
<dbReference type="GO" id="GO:0000155">
    <property type="term" value="F:phosphorelay sensor kinase activity"/>
    <property type="evidence" value="ECO:0007669"/>
    <property type="project" value="InterPro"/>
</dbReference>
<evidence type="ECO:0000256" key="3">
    <source>
        <dbReference type="ARBA" id="ARBA00022679"/>
    </source>
</evidence>
<evidence type="ECO:0000256" key="2">
    <source>
        <dbReference type="ARBA" id="ARBA00012438"/>
    </source>
</evidence>
<evidence type="ECO:0000256" key="4">
    <source>
        <dbReference type="ARBA" id="ARBA00022777"/>
    </source>
</evidence>
<dbReference type="PROSITE" id="PS50109">
    <property type="entry name" value="HIS_KIN"/>
    <property type="match status" value="1"/>
</dbReference>
<evidence type="ECO:0000259" key="7">
    <source>
        <dbReference type="PROSITE" id="PS50109"/>
    </source>
</evidence>
<dbReference type="InterPro" id="IPR050482">
    <property type="entry name" value="Sensor_HK_TwoCompSys"/>
</dbReference>
<keyword evidence="4 8" id="KW-0418">Kinase</keyword>
<dbReference type="Gene3D" id="3.30.565.10">
    <property type="entry name" value="Histidine kinase-like ATPase, C-terminal domain"/>
    <property type="match status" value="1"/>
</dbReference>
<dbReference type="Gene3D" id="1.20.5.1930">
    <property type="match status" value="1"/>
</dbReference>
<reference evidence="8" key="2">
    <citation type="submission" date="2024-06" db="EMBL/GenBank/DDBJ databases">
        <authorList>
            <person name="Petrova K.O."/>
            <person name="Toshchakov S.V."/>
            <person name="Boltjanskaja Y.V."/>
            <person name="Kevbrin V."/>
        </authorList>
    </citation>
    <scope>NUCLEOTIDE SEQUENCE</scope>
    <source>
        <strain evidence="8">Z-910T</strain>
    </source>
</reference>
<gene>
    <name evidence="8" type="ORF">PRVXT_000486</name>
</gene>
<dbReference type="SUPFAM" id="SSF55874">
    <property type="entry name" value="ATPase domain of HSP90 chaperone/DNA topoisomerase II/histidine kinase"/>
    <property type="match status" value="1"/>
</dbReference>
<dbReference type="InterPro" id="IPR005467">
    <property type="entry name" value="His_kinase_dom"/>
</dbReference>
<dbReference type="Pfam" id="PF05384">
    <property type="entry name" value="DegS"/>
    <property type="match status" value="1"/>
</dbReference>
<feature type="coiled-coil region" evidence="6">
    <location>
        <begin position="101"/>
        <end position="135"/>
    </location>
</feature>
<dbReference type="GO" id="GO:0046983">
    <property type="term" value="F:protein dimerization activity"/>
    <property type="evidence" value="ECO:0007669"/>
    <property type="project" value="InterPro"/>
</dbReference>
<evidence type="ECO:0000256" key="6">
    <source>
        <dbReference type="SAM" id="Coils"/>
    </source>
</evidence>
<dbReference type="RefSeq" id="WP_350344112.1">
    <property type="nucleotide sequence ID" value="NZ_CP158367.1"/>
</dbReference>
<dbReference type="InterPro" id="IPR011712">
    <property type="entry name" value="Sig_transdc_His_kin_sub3_dim/P"/>
</dbReference>
<dbReference type="Pfam" id="PF02518">
    <property type="entry name" value="HATPase_c"/>
    <property type="match status" value="1"/>
</dbReference>
<dbReference type="PANTHER" id="PTHR24421:SF55">
    <property type="entry name" value="SENSOR HISTIDINE KINASE YDFH"/>
    <property type="match status" value="1"/>
</dbReference>
<dbReference type="EMBL" id="CP158367">
    <property type="protein sequence ID" value="XBX75367.1"/>
    <property type="molecule type" value="Genomic_DNA"/>
</dbReference>
<protein>
    <recommendedName>
        <fullName evidence="2">histidine kinase</fullName>
        <ecNumber evidence="2">2.7.13.3</ecNumber>
    </recommendedName>
</protein>
<reference evidence="8" key="1">
    <citation type="journal article" date="2013" name="Extremophiles">
        <title>Proteinivorax tanatarense gen. nov., sp. nov., an anaerobic, haloalkaliphilic, proteolytic bacterium isolated from a decaying algal bloom, and proposal of Proteinivoraceae fam. nov.</title>
        <authorList>
            <person name="Kevbrin V."/>
            <person name="Boltyanskaya Y."/>
            <person name="Zhilina T."/>
            <person name="Kolganova T."/>
            <person name="Lavrentjeva E."/>
            <person name="Kuznetsov B."/>
        </authorList>
    </citation>
    <scope>NUCLEOTIDE SEQUENCE</scope>
    <source>
        <strain evidence="8">Z-910T</strain>
    </source>
</reference>
<evidence type="ECO:0000256" key="1">
    <source>
        <dbReference type="ARBA" id="ARBA00000085"/>
    </source>
</evidence>
<dbReference type="SMART" id="SM00387">
    <property type="entry name" value="HATPase_c"/>
    <property type="match status" value="1"/>
</dbReference>
<dbReference type="InterPro" id="IPR036890">
    <property type="entry name" value="HATPase_C_sf"/>
</dbReference>
<dbReference type="AlphaFoldDB" id="A0AAU7VMS2"/>
<dbReference type="EC" id="2.7.13.3" evidence="2"/>
<proteinExistence type="predicted"/>
<name>A0AAU7VMS2_9FIRM</name>
<evidence type="ECO:0000313" key="8">
    <source>
        <dbReference type="EMBL" id="XBX75367.1"/>
    </source>
</evidence>